<dbReference type="Proteomes" id="UP000199459">
    <property type="component" value="Unassembled WGS sequence"/>
</dbReference>
<proteinExistence type="predicted"/>
<dbReference type="AlphaFoldDB" id="A0A1H8BAZ7"/>
<dbReference type="RefSeq" id="WP_177167636.1">
    <property type="nucleotide sequence ID" value="NZ_FOCP01000002.1"/>
</dbReference>
<dbReference type="InterPro" id="IPR001206">
    <property type="entry name" value="Diacylglycerol_kinase_cat_dom"/>
</dbReference>
<keyword evidence="2" id="KW-0418">Kinase</keyword>
<accession>A0A1H8BAZ7</accession>
<feature type="domain" description="DAGKc" evidence="1">
    <location>
        <begin position="17"/>
        <end position="129"/>
    </location>
</feature>
<dbReference type="STRING" id="917.SAMN05216326_11733"/>
<dbReference type="InterPro" id="IPR016064">
    <property type="entry name" value="NAD/diacylglycerol_kinase_sf"/>
</dbReference>
<dbReference type="Gene3D" id="3.40.50.10330">
    <property type="entry name" value="Probable inorganic polyphosphate/atp-NAD kinase, domain 1"/>
    <property type="match status" value="1"/>
</dbReference>
<organism evidence="2 3">
    <name type="scientific">Nitrosomonas marina</name>
    <dbReference type="NCBI Taxonomy" id="917"/>
    <lineage>
        <taxon>Bacteria</taxon>
        <taxon>Pseudomonadati</taxon>
        <taxon>Pseudomonadota</taxon>
        <taxon>Betaproteobacteria</taxon>
        <taxon>Nitrosomonadales</taxon>
        <taxon>Nitrosomonadaceae</taxon>
        <taxon>Nitrosomonas</taxon>
    </lineage>
</organism>
<name>A0A1H8BAZ7_9PROT</name>
<reference evidence="2 3" key="1">
    <citation type="submission" date="2016-10" db="EMBL/GenBank/DDBJ databases">
        <authorList>
            <person name="de Groot N.N."/>
        </authorList>
    </citation>
    <scope>NUCLEOTIDE SEQUENCE [LARGE SCALE GENOMIC DNA]</scope>
    <source>
        <strain evidence="2 3">Nm22</strain>
    </source>
</reference>
<evidence type="ECO:0000313" key="3">
    <source>
        <dbReference type="Proteomes" id="UP000199459"/>
    </source>
</evidence>
<dbReference type="Pfam" id="PF00781">
    <property type="entry name" value="DAGK_cat"/>
    <property type="match status" value="1"/>
</dbReference>
<dbReference type="SUPFAM" id="SSF111331">
    <property type="entry name" value="NAD kinase/diacylglycerol kinase-like"/>
    <property type="match status" value="1"/>
</dbReference>
<evidence type="ECO:0000313" key="2">
    <source>
        <dbReference type="EMBL" id="SEM79906.1"/>
    </source>
</evidence>
<keyword evidence="2" id="KW-0808">Transferase</keyword>
<sequence length="332" mass="37044">MTVSSAIDLFKSTPVKIGLLLNPMSGKVRKREQAIRQTLAQIPNAMMCEATDLAGFITATDTLIHDSPDILVIIAGDGTSHAVLSHLFSILPIAQWPALMIVPGGTTNMTPLDLGMRGKPEKILQRLVHCLQHPDNSELFQHVQRPVLCIEQNGRQTIYGMFFAAGLVARGVKFSRSSVKQIGITGSIFTFLIMLRSLIGLIFSHDNKEWAPVKMSIVRENGEKVHGTYLFTLISALDCLLLNLRPYWGKELAPLHVTWVDQQRKHLWRSLWPLLKGQGERLSAEDGYHSHNSHVLTIQMNDEYIVDGELYRSPDNGPLRITATPPVTFLVL</sequence>
<protein>
    <submittedName>
        <fullName evidence="2">Diacylglycerol kinase catalytic domain-containing protein</fullName>
    </submittedName>
</protein>
<evidence type="ECO:0000259" key="1">
    <source>
        <dbReference type="Pfam" id="PF00781"/>
    </source>
</evidence>
<dbReference type="InterPro" id="IPR017438">
    <property type="entry name" value="ATP-NAD_kinase_N"/>
</dbReference>
<dbReference type="GO" id="GO:0016301">
    <property type="term" value="F:kinase activity"/>
    <property type="evidence" value="ECO:0007669"/>
    <property type="project" value="UniProtKB-KW"/>
</dbReference>
<dbReference type="EMBL" id="FOCP01000002">
    <property type="protein sequence ID" value="SEM79906.1"/>
    <property type="molecule type" value="Genomic_DNA"/>
</dbReference>
<gene>
    <name evidence="2" type="ORF">SAMN05216325_102182</name>
</gene>